<dbReference type="Proteomes" id="UP000800981">
    <property type="component" value="Unassembled WGS sequence"/>
</dbReference>
<dbReference type="RefSeq" id="WP_166284073.1">
    <property type="nucleotide sequence ID" value="NZ_JAANNP010000038.1"/>
</dbReference>
<organism evidence="9 10">
    <name type="scientific">Motilibacter deserti</name>
    <dbReference type="NCBI Taxonomy" id="2714956"/>
    <lineage>
        <taxon>Bacteria</taxon>
        <taxon>Bacillati</taxon>
        <taxon>Actinomycetota</taxon>
        <taxon>Actinomycetes</taxon>
        <taxon>Motilibacterales</taxon>
        <taxon>Motilibacteraceae</taxon>
        <taxon>Motilibacter</taxon>
    </lineage>
</organism>
<feature type="transmembrane region" description="Helical" evidence="8">
    <location>
        <begin position="175"/>
        <end position="197"/>
    </location>
</feature>
<keyword evidence="4 8" id="KW-0812">Transmembrane</keyword>
<comment type="similarity">
    <text evidence="7">Belongs to the glycosyltransferase 87 family.</text>
</comment>
<evidence type="ECO:0000256" key="3">
    <source>
        <dbReference type="ARBA" id="ARBA00022679"/>
    </source>
</evidence>
<keyword evidence="10" id="KW-1185">Reference proteome</keyword>
<feature type="transmembrane region" description="Helical" evidence="8">
    <location>
        <begin position="293"/>
        <end position="315"/>
    </location>
</feature>
<keyword evidence="5 8" id="KW-1133">Transmembrane helix</keyword>
<evidence type="ECO:0000256" key="4">
    <source>
        <dbReference type="ARBA" id="ARBA00022692"/>
    </source>
</evidence>
<dbReference type="InterPro" id="IPR018584">
    <property type="entry name" value="GT87"/>
</dbReference>
<evidence type="ECO:0000313" key="10">
    <source>
        <dbReference type="Proteomes" id="UP000800981"/>
    </source>
</evidence>
<protein>
    <submittedName>
        <fullName evidence="9">DUF2029 domain-containing protein</fullName>
    </submittedName>
</protein>
<gene>
    <name evidence="9" type="ORF">G9H71_17470</name>
</gene>
<comment type="subcellular location">
    <subcellularLocation>
        <location evidence="1">Cell membrane</location>
        <topology evidence="1">Multi-pass membrane protein</topology>
    </subcellularLocation>
</comment>
<keyword evidence="6 8" id="KW-0472">Membrane</keyword>
<evidence type="ECO:0000256" key="2">
    <source>
        <dbReference type="ARBA" id="ARBA00022475"/>
    </source>
</evidence>
<evidence type="ECO:0000256" key="5">
    <source>
        <dbReference type="ARBA" id="ARBA00022989"/>
    </source>
</evidence>
<feature type="transmembrane region" description="Helical" evidence="8">
    <location>
        <begin position="267"/>
        <end position="287"/>
    </location>
</feature>
<evidence type="ECO:0000313" key="9">
    <source>
        <dbReference type="EMBL" id="NHC15573.1"/>
    </source>
</evidence>
<reference evidence="9 10" key="1">
    <citation type="submission" date="2020-03" db="EMBL/GenBank/DDBJ databases">
        <title>Two novel Motilibacter sp.</title>
        <authorList>
            <person name="Liu S."/>
        </authorList>
    </citation>
    <scope>NUCLEOTIDE SEQUENCE [LARGE SCALE GENOMIC DNA]</scope>
    <source>
        <strain evidence="9 10">E257</strain>
    </source>
</reference>
<feature type="transmembrane region" description="Helical" evidence="8">
    <location>
        <begin position="374"/>
        <end position="395"/>
    </location>
</feature>
<dbReference type="Pfam" id="PF09594">
    <property type="entry name" value="GT87"/>
    <property type="match status" value="1"/>
</dbReference>
<evidence type="ECO:0000256" key="1">
    <source>
        <dbReference type="ARBA" id="ARBA00004651"/>
    </source>
</evidence>
<comment type="caution">
    <text evidence="9">The sequence shown here is derived from an EMBL/GenBank/DDBJ whole genome shotgun (WGS) entry which is preliminary data.</text>
</comment>
<evidence type="ECO:0000256" key="6">
    <source>
        <dbReference type="ARBA" id="ARBA00023136"/>
    </source>
</evidence>
<dbReference type="EMBL" id="JAANNP010000038">
    <property type="protein sequence ID" value="NHC15573.1"/>
    <property type="molecule type" value="Genomic_DNA"/>
</dbReference>
<feature type="transmembrane region" description="Helical" evidence="8">
    <location>
        <begin position="81"/>
        <end position="114"/>
    </location>
</feature>
<feature type="transmembrane region" description="Helical" evidence="8">
    <location>
        <begin position="150"/>
        <end position="168"/>
    </location>
</feature>
<accession>A0ABX0H2B0</accession>
<evidence type="ECO:0000256" key="7">
    <source>
        <dbReference type="ARBA" id="ARBA00024033"/>
    </source>
</evidence>
<evidence type="ECO:0000256" key="8">
    <source>
        <dbReference type="SAM" id="Phobius"/>
    </source>
</evidence>
<proteinExistence type="inferred from homology"/>
<name>A0ABX0H2B0_9ACTN</name>
<sequence length="426" mass="44488">MATGSRSARWSAPWPWWLLGAAVLALGAGPALVEALDVPAWQRNVDLEVYRAAGVSLLNGRPLYSFLTDVPNLLPFTYPPFAALVALPLALVPFGAAQVLWAALQVSLVVVICAVSARPLLVRCRHAAPVVLAALASAACWMLPVSDGLFFGQVGILLTACCLLDNAVRGRWPRGLLVGLAAALKLTPGLFLIHFWLAGRWRAALVALASAAGATLGAAVVLPQESVEYWGRALFDTERIGSTAGTYNGSIVGLSSRLGPDTAAGSLLWGALAVAVAVAVYGLWVAARAARAGQHVAAVAVVGVLTVLLSPVAWLHHLVWVVPGMLALVGDARSRVRVAAAVAVWALFSTPLDLPWRGARMLYDPDVPQAWARLLQSSYTVGAVLLVVALHLLVVRPARRGRGSLHGGPADGAPVAADVERARAGA</sequence>
<keyword evidence="3" id="KW-0808">Transferase</keyword>
<keyword evidence="2" id="KW-1003">Cell membrane</keyword>